<organism evidence="3 4">
    <name type="scientific">Corynebacterium massiliense DSM 45435</name>
    <dbReference type="NCBI Taxonomy" id="1121364"/>
    <lineage>
        <taxon>Bacteria</taxon>
        <taxon>Bacillati</taxon>
        <taxon>Actinomycetota</taxon>
        <taxon>Actinomycetes</taxon>
        <taxon>Mycobacteriales</taxon>
        <taxon>Corynebacteriaceae</taxon>
        <taxon>Corynebacterium</taxon>
    </lineage>
</organism>
<feature type="transmembrane region" description="Helical" evidence="1">
    <location>
        <begin position="60"/>
        <end position="84"/>
    </location>
</feature>
<proteinExistence type="predicted"/>
<dbReference type="RefSeq" id="WP_022862882.1">
    <property type="nucleotide sequence ID" value="NZ_ATVG01000004.1"/>
</dbReference>
<dbReference type="NCBIfam" id="NF008740">
    <property type="entry name" value="PRK11770.1-2"/>
    <property type="match status" value="1"/>
</dbReference>
<gene>
    <name evidence="3" type="primary">yccF</name>
    <name evidence="3" type="ORF">CMASS_03205</name>
</gene>
<evidence type="ECO:0000256" key="1">
    <source>
        <dbReference type="SAM" id="Phobius"/>
    </source>
</evidence>
<dbReference type="InterPro" id="IPR005185">
    <property type="entry name" value="YccF"/>
</dbReference>
<dbReference type="Proteomes" id="UP001220064">
    <property type="component" value="Chromosome"/>
</dbReference>
<reference evidence="3 4" key="1">
    <citation type="submission" date="2020-10" db="EMBL/GenBank/DDBJ databases">
        <title>Complete genome sequence of Corynebacterium massiliense DSM 45435, type strain of Corynebacterium massiliense.</title>
        <authorList>
            <person name="Busche T."/>
            <person name="Kalinowski J."/>
            <person name="Ruckert C."/>
        </authorList>
    </citation>
    <scope>NUCLEOTIDE SEQUENCE [LARGE SCALE GENOMIC DNA]</scope>
    <source>
        <strain evidence="3 4">DSM 45435</strain>
    </source>
</reference>
<keyword evidence="4" id="KW-1185">Reference proteome</keyword>
<feature type="domain" description="Inner membrane component" evidence="2">
    <location>
        <begin position="69"/>
        <end position="119"/>
    </location>
</feature>
<dbReference type="PANTHER" id="PTHR42903">
    <property type="entry name" value="INNER MEMBRANE PROTEIN YCCF"/>
    <property type="match status" value="1"/>
</dbReference>
<accession>A0ABY7U5Y6</accession>
<dbReference type="PROSITE" id="PS51257">
    <property type="entry name" value="PROKAR_LIPOPROTEIN"/>
    <property type="match status" value="1"/>
</dbReference>
<evidence type="ECO:0000313" key="3">
    <source>
        <dbReference type="EMBL" id="WCZ32095.1"/>
    </source>
</evidence>
<dbReference type="EMBL" id="CP063189">
    <property type="protein sequence ID" value="WCZ32095.1"/>
    <property type="molecule type" value="Genomic_DNA"/>
</dbReference>
<keyword evidence="1" id="KW-1133">Transmembrane helix</keyword>
<sequence>MKVLLNFLWFILGGWALALSYLIFGVIACVFVVTIPFGVACFRMANFALWPFGRTVIEPVHGTGGVSVVSNVIWFCVAGVWIALSHIATALAQAVTIVGIPFAWANLKMLPVMVVPFGRRIADSDAIPAGWRPMV</sequence>
<dbReference type="Pfam" id="PF03733">
    <property type="entry name" value="YccF"/>
    <property type="match status" value="2"/>
</dbReference>
<evidence type="ECO:0000313" key="4">
    <source>
        <dbReference type="Proteomes" id="UP001220064"/>
    </source>
</evidence>
<feature type="transmembrane region" description="Helical" evidence="1">
    <location>
        <begin position="6"/>
        <end position="39"/>
    </location>
</feature>
<name>A0ABY7U5Y6_9CORY</name>
<keyword evidence="1" id="KW-0812">Transmembrane</keyword>
<dbReference type="InterPro" id="IPR031308">
    <property type="entry name" value="UCP028777"/>
</dbReference>
<dbReference type="InterPro" id="IPR052937">
    <property type="entry name" value="Inner_membrane_protein"/>
</dbReference>
<evidence type="ECO:0000259" key="2">
    <source>
        <dbReference type="Pfam" id="PF03733"/>
    </source>
</evidence>
<feature type="transmembrane region" description="Helical" evidence="1">
    <location>
        <begin position="90"/>
        <end position="110"/>
    </location>
</feature>
<protein>
    <submittedName>
        <fullName evidence="3">Inner membrane protein YccF</fullName>
    </submittedName>
</protein>
<dbReference type="PIRSF" id="PIRSF028777">
    <property type="entry name" value="UCP028777"/>
    <property type="match status" value="1"/>
</dbReference>
<keyword evidence="1" id="KW-0472">Membrane</keyword>
<dbReference type="PANTHER" id="PTHR42903:SF1">
    <property type="entry name" value="INNER MEMBRANE PROTEIN YCCF"/>
    <property type="match status" value="1"/>
</dbReference>
<feature type="domain" description="Inner membrane component" evidence="2">
    <location>
        <begin position="4"/>
        <end position="54"/>
    </location>
</feature>